<protein>
    <recommendedName>
        <fullName evidence="5">Lipoprotein</fullName>
    </recommendedName>
</protein>
<dbReference type="EMBL" id="SJDU01000076">
    <property type="protein sequence ID" value="TKZ35611.1"/>
    <property type="molecule type" value="Genomic_DNA"/>
</dbReference>
<evidence type="ECO:0000313" key="3">
    <source>
        <dbReference type="EMBL" id="TKZ35611.1"/>
    </source>
</evidence>
<feature type="chain" id="PRO_5046446210" description="Lipoprotein" evidence="2">
    <location>
        <begin position="18"/>
        <end position="248"/>
    </location>
</feature>
<gene>
    <name evidence="3" type="ORF">EZH24_04355</name>
</gene>
<accession>A0ABY2TS70</accession>
<dbReference type="PROSITE" id="PS51257">
    <property type="entry name" value="PROKAR_LIPOPROTEIN"/>
    <property type="match status" value="1"/>
</dbReference>
<reference evidence="3 4" key="1">
    <citation type="journal article" date="2019" name="Anaerobe">
        <title>Brachyspira catarrhinii sp. nov., an anaerobic intestinal spirochaete isolated from vervet monkeys may have been misidentified as Brachyspira aalborgi in previous studies.</title>
        <authorList>
            <person name="Phillips N.D."/>
            <person name="La T."/>
            <person name="Hampson D.J."/>
        </authorList>
    </citation>
    <scope>NUCLEOTIDE SEQUENCE [LARGE SCALE GENOMIC DNA]</scope>
    <source>
        <strain evidence="3 4">Z12</strain>
    </source>
</reference>
<keyword evidence="4" id="KW-1185">Reference proteome</keyword>
<evidence type="ECO:0000256" key="1">
    <source>
        <dbReference type="SAM" id="MobiDB-lite"/>
    </source>
</evidence>
<feature type="signal peptide" evidence="2">
    <location>
        <begin position="1"/>
        <end position="17"/>
    </location>
</feature>
<feature type="compositionally biased region" description="Low complexity" evidence="1">
    <location>
        <begin position="62"/>
        <end position="81"/>
    </location>
</feature>
<evidence type="ECO:0000256" key="2">
    <source>
        <dbReference type="SAM" id="SignalP"/>
    </source>
</evidence>
<evidence type="ECO:0008006" key="5">
    <source>
        <dbReference type="Google" id="ProtNLM"/>
    </source>
</evidence>
<dbReference type="RefSeq" id="WP_137997904.1">
    <property type="nucleotide sequence ID" value="NZ_SJDU01000076.1"/>
</dbReference>
<organism evidence="3 4">
    <name type="scientific">Brachyspira catarrhinii</name>
    <dbReference type="NCBI Taxonomy" id="2528966"/>
    <lineage>
        <taxon>Bacteria</taxon>
        <taxon>Pseudomonadati</taxon>
        <taxon>Spirochaetota</taxon>
        <taxon>Spirochaetia</taxon>
        <taxon>Brachyspirales</taxon>
        <taxon>Brachyspiraceae</taxon>
        <taxon>Brachyspira</taxon>
    </lineage>
</organism>
<evidence type="ECO:0000313" key="4">
    <source>
        <dbReference type="Proteomes" id="UP000310168"/>
    </source>
</evidence>
<comment type="caution">
    <text evidence="3">The sequence shown here is derived from an EMBL/GenBank/DDBJ whole genome shotgun (WGS) entry which is preliminary data.</text>
</comment>
<keyword evidence="2" id="KW-0732">Signal</keyword>
<sequence length="248" mass="27642">MIKRIIIIISLSMLALACNKNTASSGKPLTKNTPSVNKSVKQGSLSLNASKTALFSVSKSVDQSSTSTSGDTNTNDITTITPAEDTTANDSKAENEKVYSVLTRLYSTVWFQTEEEYDDGQVETDSTFLYFNEDSKVEERELETGEPDESEYSIVEIVEGIELVTSQNNNDTTRDRNACIVKNTEIGDNDSEYQLYYLKDENTLYVIELTENYTKASELKTKADSIIKEIEGNNAVKYNEDKYALSTI</sequence>
<dbReference type="Proteomes" id="UP000310168">
    <property type="component" value="Unassembled WGS sequence"/>
</dbReference>
<feature type="region of interest" description="Disordered" evidence="1">
    <location>
        <begin position="62"/>
        <end position="93"/>
    </location>
</feature>
<proteinExistence type="predicted"/>
<name>A0ABY2TS70_9SPIR</name>